<dbReference type="InterPro" id="IPR053007">
    <property type="entry name" value="CYP450_monoxygenase_sec-met"/>
</dbReference>
<keyword evidence="4 5" id="KW-0408">Iron</keyword>
<protein>
    <submittedName>
        <fullName evidence="6">Cytochrome P450</fullName>
    </submittedName>
</protein>
<keyword evidence="7" id="KW-1185">Reference proteome</keyword>
<dbReference type="InterPro" id="IPR036396">
    <property type="entry name" value="Cyt_P450_sf"/>
</dbReference>
<proteinExistence type="inferred from homology"/>
<evidence type="ECO:0000256" key="4">
    <source>
        <dbReference type="ARBA" id="ARBA00023004"/>
    </source>
</evidence>
<evidence type="ECO:0000256" key="2">
    <source>
        <dbReference type="ARBA" id="ARBA00010617"/>
    </source>
</evidence>
<accession>A0A6A5QTZ5</accession>
<dbReference type="GO" id="GO:0004497">
    <property type="term" value="F:monooxygenase activity"/>
    <property type="evidence" value="ECO:0007669"/>
    <property type="project" value="InterPro"/>
</dbReference>
<dbReference type="PANTHER" id="PTHR47582">
    <property type="entry name" value="P450, PUTATIVE (EUROFUNG)-RELATED"/>
    <property type="match status" value="1"/>
</dbReference>
<dbReference type="Gene3D" id="1.10.630.10">
    <property type="entry name" value="Cytochrome P450"/>
    <property type="match status" value="1"/>
</dbReference>
<name>A0A6A5QTZ5_AMPQU</name>
<dbReference type="GO" id="GO:0005506">
    <property type="term" value="F:iron ion binding"/>
    <property type="evidence" value="ECO:0007669"/>
    <property type="project" value="InterPro"/>
</dbReference>
<dbReference type="InterPro" id="IPR001128">
    <property type="entry name" value="Cyt_P450"/>
</dbReference>
<dbReference type="InterPro" id="IPR002403">
    <property type="entry name" value="Cyt_P450_E_grp-IV"/>
</dbReference>
<organism evidence="6 7">
    <name type="scientific">Ampelomyces quisqualis</name>
    <name type="common">Powdery mildew agent</name>
    <dbReference type="NCBI Taxonomy" id="50730"/>
    <lineage>
        <taxon>Eukaryota</taxon>
        <taxon>Fungi</taxon>
        <taxon>Dikarya</taxon>
        <taxon>Ascomycota</taxon>
        <taxon>Pezizomycotina</taxon>
        <taxon>Dothideomycetes</taxon>
        <taxon>Pleosporomycetidae</taxon>
        <taxon>Pleosporales</taxon>
        <taxon>Pleosporineae</taxon>
        <taxon>Phaeosphaeriaceae</taxon>
        <taxon>Ampelomyces</taxon>
    </lineage>
</organism>
<dbReference type="PANTHER" id="PTHR47582:SF1">
    <property type="entry name" value="P450, PUTATIVE (EUROFUNG)-RELATED"/>
    <property type="match status" value="1"/>
</dbReference>
<dbReference type="OrthoDB" id="3366823at2759"/>
<evidence type="ECO:0000313" key="6">
    <source>
        <dbReference type="EMBL" id="KAF1918869.1"/>
    </source>
</evidence>
<keyword evidence="3 5" id="KW-0479">Metal-binding</keyword>
<gene>
    <name evidence="6" type="ORF">BDU57DRAFT_468286</name>
</gene>
<dbReference type="Proteomes" id="UP000800096">
    <property type="component" value="Unassembled WGS sequence"/>
</dbReference>
<reference evidence="6" key="1">
    <citation type="journal article" date="2020" name="Stud. Mycol.">
        <title>101 Dothideomycetes genomes: a test case for predicting lifestyles and emergence of pathogens.</title>
        <authorList>
            <person name="Haridas S."/>
            <person name="Albert R."/>
            <person name="Binder M."/>
            <person name="Bloem J."/>
            <person name="Labutti K."/>
            <person name="Salamov A."/>
            <person name="Andreopoulos B."/>
            <person name="Baker S."/>
            <person name="Barry K."/>
            <person name="Bills G."/>
            <person name="Bluhm B."/>
            <person name="Cannon C."/>
            <person name="Castanera R."/>
            <person name="Culley D."/>
            <person name="Daum C."/>
            <person name="Ezra D."/>
            <person name="Gonzalez J."/>
            <person name="Henrissat B."/>
            <person name="Kuo A."/>
            <person name="Liang C."/>
            <person name="Lipzen A."/>
            <person name="Lutzoni F."/>
            <person name="Magnuson J."/>
            <person name="Mondo S."/>
            <person name="Nolan M."/>
            <person name="Ohm R."/>
            <person name="Pangilinan J."/>
            <person name="Park H.-J."/>
            <person name="Ramirez L."/>
            <person name="Alfaro M."/>
            <person name="Sun H."/>
            <person name="Tritt A."/>
            <person name="Yoshinaga Y."/>
            <person name="Zwiers L.-H."/>
            <person name="Turgeon B."/>
            <person name="Goodwin S."/>
            <person name="Spatafora J."/>
            <person name="Crous P."/>
            <person name="Grigoriev I."/>
        </authorList>
    </citation>
    <scope>NUCLEOTIDE SEQUENCE</scope>
    <source>
        <strain evidence="6">HMLAC05119</strain>
    </source>
</reference>
<dbReference type="CDD" id="cd11040">
    <property type="entry name" value="CYP7_CYP8-like"/>
    <property type="match status" value="1"/>
</dbReference>
<dbReference type="EMBL" id="ML979133">
    <property type="protein sequence ID" value="KAF1918869.1"/>
    <property type="molecule type" value="Genomic_DNA"/>
</dbReference>
<comment type="cofactor">
    <cofactor evidence="1 5">
        <name>heme</name>
        <dbReference type="ChEBI" id="CHEBI:30413"/>
    </cofactor>
</comment>
<keyword evidence="5" id="KW-0349">Heme</keyword>
<evidence type="ECO:0000256" key="1">
    <source>
        <dbReference type="ARBA" id="ARBA00001971"/>
    </source>
</evidence>
<dbReference type="GO" id="GO:0020037">
    <property type="term" value="F:heme binding"/>
    <property type="evidence" value="ECO:0007669"/>
    <property type="project" value="InterPro"/>
</dbReference>
<feature type="binding site" description="axial binding residue" evidence="5">
    <location>
        <position position="439"/>
    </location>
    <ligand>
        <name>heme</name>
        <dbReference type="ChEBI" id="CHEBI:30413"/>
    </ligand>
    <ligandPart>
        <name>Fe</name>
        <dbReference type="ChEBI" id="CHEBI:18248"/>
    </ligandPart>
</feature>
<dbReference type="GO" id="GO:0016705">
    <property type="term" value="F:oxidoreductase activity, acting on paired donors, with incorporation or reduction of molecular oxygen"/>
    <property type="evidence" value="ECO:0007669"/>
    <property type="project" value="InterPro"/>
</dbReference>
<dbReference type="AlphaFoldDB" id="A0A6A5QTZ5"/>
<evidence type="ECO:0000313" key="7">
    <source>
        <dbReference type="Proteomes" id="UP000800096"/>
    </source>
</evidence>
<dbReference type="SUPFAM" id="SSF48264">
    <property type="entry name" value="Cytochrome P450"/>
    <property type="match status" value="1"/>
</dbReference>
<dbReference type="PRINTS" id="PR00465">
    <property type="entry name" value="EP450IV"/>
</dbReference>
<comment type="similarity">
    <text evidence="2">Belongs to the cytochrome P450 family.</text>
</comment>
<dbReference type="Pfam" id="PF00067">
    <property type="entry name" value="p450"/>
    <property type="match status" value="1"/>
</dbReference>
<evidence type="ECO:0000256" key="3">
    <source>
        <dbReference type="ARBA" id="ARBA00022723"/>
    </source>
</evidence>
<evidence type="ECO:0000256" key="5">
    <source>
        <dbReference type="PIRSR" id="PIRSR602403-1"/>
    </source>
</evidence>
<sequence length="509" mass="56888">MAFSTASIAVVGLLVALCFYLASVMSIKVDAREPPVIYPRIPFFGHIVGMLTEGPLYHRKLGDRYKYPIFTLPMLNGRSYVVTEPTLAVAVQRASSTLDFDELVVEMTPRLVGLGMETKALLADKTAKEEGRTRMVTKAHSIVTPPLAAHQISVISEKQLAHFSGFANGIKDGQEAGLYKLVTTEVVAASMYSFYGPQNPFAVDPDLINKYWDWDDGSIGYAMQFFPKITARKAYYAMEACVKGWIEYTKDGRHSQAQPFLRDRMKMHYDEGISLEEHARLEMGISLGFNSNASVTSFWVINNVFSDAKLLQEIREEIYANAFEAPGTIYYSRIKDACPLLNSVWRETMRIIAPMVSARIVLEDILLADTYLLRKGNIVQIAGTVMHSDTDIWGPDASSFNARRFFHSTNGTKSGAGGSKAGTVHPAAYRSFGGGTSLCPGRHFAQMEITSLAAVMTLGFDMLPEQGRGWNPPKDEKRFPLVVMKPTRDVKVSLRRRKGWEDVEWDLRW</sequence>